<protein>
    <recommendedName>
        <fullName evidence="2">DUF6534 domain-containing protein</fullName>
    </recommendedName>
</protein>
<keyword evidence="4" id="KW-1185">Reference proteome</keyword>
<dbReference type="EMBL" id="JARKIE010000395">
    <property type="protein sequence ID" value="KAJ7645745.1"/>
    <property type="molecule type" value="Genomic_DNA"/>
</dbReference>
<dbReference type="Pfam" id="PF20152">
    <property type="entry name" value="DUF6534"/>
    <property type="match status" value="1"/>
</dbReference>
<organism evidence="3 4">
    <name type="scientific">Mycena rosella</name>
    <name type="common">Pink bonnet</name>
    <name type="synonym">Agaricus rosellus</name>
    <dbReference type="NCBI Taxonomy" id="1033263"/>
    <lineage>
        <taxon>Eukaryota</taxon>
        <taxon>Fungi</taxon>
        <taxon>Dikarya</taxon>
        <taxon>Basidiomycota</taxon>
        <taxon>Agaricomycotina</taxon>
        <taxon>Agaricomycetes</taxon>
        <taxon>Agaricomycetidae</taxon>
        <taxon>Agaricales</taxon>
        <taxon>Marasmiineae</taxon>
        <taxon>Mycenaceae</taxon>
        <taxon>Mycena</taxon>
    </lineage>
</organism>
<name>A0AAD7CF18_MYCRO</name>
<proteinExistence type="predicted"/>
<dbReference type="AlphaFoldDB" id="A0AAD7CF18"/>
<evidence type="ECO:0000259" key="2">
    <source>
        <dbReference type="Pfam" id="PF20152"/>
    </source>
</evidence>
<feature type="transmembrane region" description="Helical" evidence="1">
    <location>
        <begin position="231"/>
        <end position="254"/>
    </location>
</feature>
<keyword evidence="1" id="KW-1133">Transmembrane helix</keyword>
<reference evidence="3" key="1">
    <citation type="submission" date="2023-03" db="EMBL/GenBank/DDBJ databases">
        <title>Massive genome expansion in bonnet fungi (Mycena s.s.) driven by repeated elements and novel gene families across ecological guilds.</title>
        <authorList>
            <consortium name="Lawrence Berkeley National Laboratory"/>
            <person name="Harder C.B."/>
            <person name="Miyauchi S."/>
            <person name="Viragh M."/>
            <person name="Kuo A."/>
            <person name="Thoen E."/>
            <person name="Andreopoulos B."/>
            <person name="Lu D."/>
            <person name="Skrede I."/>
            <person name="Drula E."/>
            <person name="Henrissat B."/>
            <person name="Morin E."/>
            <person name="Kohler A."/>
            <person name="Barry K."/>
            <person name="LaButti K."/>
            <person name="Morin E."/>
            <person name="Salamov A."/>
            <person name="Lipzen A."/>
            <person name="Mereny Z."/>
            <person name="Hegedus B."/>
            <person name="Baldrian P."/>
            <person name="Stursova M."/>
            <person name="Weitz H."/>
            <person name="Taylor A."/>
            <person name="Grigoriev I.V."/>
            <person name="Nagy L.G."/>
            <person name="Martin F."/>
            <person name="Kauserud H."/>
        </authorList>
    </citation>
    <scope>NUCLEOTIDE SEQUENCE</scope>
    <source>
        <strain evidence="3">CBHHK067</strain>
    </source>
</reference>
<feature type="domain" description="DUF6534" evidence="2">
    <location>
        <begin position="170"/>
        <end position="256"/>
    </location>
</feature>
<dbReference type="PANTHER" id="PTHR40465:SF1">
    <property type="entry name" value="DUF6534 DOMAIN-CONTAINING PROTEIN"/>
    <property type="match status" value="1"/>
</dbReference>
<feature type="transmembrane region" description="Helical" evidence="1">
    <location>
        <begin position="47"/>
        <end position="68"/>
    </location>
</feature>
<keyword evidence="1" id="KW-0472">Membrane</keyword>
<feature type="transmembrane region" description="Helical" evidence="1">
    <location>
        <begin position="118"/>
        <end position="140"/>
    </location>
</feature>
<evidence type="ECO:0000256" key="1">
    <source>
        <dbReference type="SAM" id="Phobius"/>
    </source>
</evidence>
<sequence length="324" mass="35893">MESISFDGTLGALSIGVTGCAFLFGVFTVQVYIYSRAYPSDSLLIKALVGIVFLCELGHTITTTHAGYLETIKKFGNPALLATMPNSLAISILFEGFITFMVEGFFTYRIYRMHRTPYVAYTCWLLATLRLCASTAFFVVGSLPLAHTELFTVFESKWSWLLEIIQIMGACIDVVIAAALCAYYLRNRVSTFSSTSRLIDKLLMWAISTGLITSLVSVLTLIFFLTMKQNFIWIVSYIWLAKVYSNSFLASLNARDGIRETGRHGVFLSGSSLPSKNLTQSTGTSPQSATQVNIDTDTFVLQDRSDVKDSDRTNKYPTLTGSIV</sequence>
<accession>A0AAD7CF18</accession>
<dbReference type="Proteomes" id="UP001221757">
    <property type="component" value="Unassembled WGS sequence"/>
</dbReference>
<feature type="transmembrane region" description="Helical" evidence="1">
    <location>
        <begin position="12"/>
        <end position="35"/>
    </location>
</feature>
<comment type="caution">
    <text evidence="3">The sequence shown here is derived from an EMBL/GenBank/DDBJ whole genome shotgun (WGS) entry which is preliminary data.</text>
</comment>
<evidence type="ECO:0000313" key="3">
    <source>
        <dbReference type="EMBL" id="KAJ7645745.1"/>
    </source>
</evidence>
<dbReference type="InterPro" id="IPR045339">
    <property type="entry name" value="DUF6534"/>
</dbReference>
<feature type="transmembrane region" description="Helical" evidence="1">
    <location>
        <begin position="205"/>
        <end position="225"/>
    </location>
</feature>
<feature type="transmembrane region" description="Helical" evidence="1">
    <location>
        <begin position="88"/>
        <end position="106"/>
    </location>
</feature>
<dbReference type="PANTHER" id="PTHR40465">
    <property type="entry name" value="CHROMOSOME 1, WHOLE GENOME SHOTGUN SEQUENCE"/>
    <property type="match status" value="1"/>
</dbReference>
<feature type="transmembrane region" description="Helical" evidence="1">
    <location>
        <begin position="160"/>
        <end position="185"/>
    </location>
</feature>
<gene>
    <name evidence="3" type="ORF">B0H17DRAFT_1215941</name>
</gene>
<evidence type="ECO:0000313" key="4">
    <source>
        <dbReference type="Proteomes" id="UP001221757"/>
    </source>
</evidence>
<keyword evidence="1" id="KW-0812">Transmembrane</keyword>